<name>A0AA35X1H1_GEOBA</name>
<dbReference type="InterPro" id="IPR036983">
    <property type="entry name" value="AIM24_sf"/>
</dbReference>
<dbReference type="EMBL" id="CASHTH010002870">
    <property type="protein sequence ID" value="CAI8036446.1"/>
    <property type="molecule type" value="Genomic_DNA"/>
</dbReference>
<dbReference type="InterPro" id="IPR016031">
    <property type="entry name" value="Trp_RNA-bd_attenuator-like_dom"/>
</dbReference>
<sequence length="229" mass="24128">MQATVEFDPSYSLLTIDLSPGESIKAEPGAMVAQQSVVMATGMSGSGGLFGGIRRMMGGESFFVNTFTAEATGGWVSLAPPAPGDVGSFSLEPGTNLFLQSSSFLASTGNVQIDSQFQGFRGFFSGESLFFIRAYAQQGTGTVYYNSYGAIKEVAVTPGQELVVDTGHLVAFTDDVEYSIGKVGGIRSLIAGGEGLVMKFRGSGTVWIQTRNLASLAEKLNPFLPKRGQ</sequence>
<dbReference type="SUPFAM" id="SSF51219">
    <property type="entry name" value="TRAP-like"/>
    <property type="match status" value="1"/>
</dbReference>
<dbReference type="Gene3D" id="3.60.160.10">
    <property type="entry name" value="Mitochondrial biogenesis AIM24"/>
    <property type="match status" value="1"/>
</dbReference>
<dbReference type="AlphaFoldDB" id="A0AA35X1H1"/>
<gene>
    <name evidence="1" type="ORF">GBAR_LOCUS20424</name>
</gene>
<dbReference type="PANTHER" id="PTHR43657">
    <property type="entry name" value="TRYPTOPHAN RNA-BINDING ATTENUATOR PROTEIN-LIKE PROTEIN"/>
    <property type="match status" value="1"/>
</dbReference>
<organism evidence="1 2">
    <name type="scientific">Geodia barretti</name>
    <name type="common">Barrett's horny sponge</name>
    <dbReference type="NCBI Taxonomy" id="519541"/>
    <lineage>
        <taxon>Eukaryota</taxon>
        <taxon>Metazoa</taxon>
        <taxon>Porifera</taxon>
        <taxon>Demospongiae</taxon>
        <taxon>Heteroscleromorpha</taxon>
        <taxon>Tetractinellida</taxon>
        <taxon>Astrophorina</taxon>
        <taxon>Geodiidae</taxon>
        <taxon>Geodia</taxon>
    </lineage>
</organism>
<dbReference type="PANTHER" id="PTHR43657:SF1">
    <property type="entry name" value="ALTERED INHERITANCE OF MITOCHONDRIA PROTEIN 24, MITOCHONDRIAL"/>
    <property type="match status" value="1"/>
</dbReference>
<evidence type="ECO:0000313" key="1">
    <source>
        <dbReference type="EMBL" id="CAI8036446.1"/>
    </source>
</evidence>
<keyword evidence="2" id="KW-1185">Reference proteome</keyword>
<dbReference type="Proteomes" id="UP001174909">
    <property type="component" value="Unassembled WGS sequence"/>
</dbReference>
<accession>A0AA35X1H1</accession>
<comment type="caution">
    <text evidence="1">The sequence shown here is derived from an EMBL/GenBank/DDBJ whole genome shotgun (WGS) entry which is preliminary data.</text>
</comment>
<evidence type="ECO:0000313" key="2">
    <source>
        <dbReference type="Proteomes" id="UP001174909"/>
    </source>
</evidence>
<dbReference type="InterPro" id="IPR002838">
    <property type="entry name" value="AIM24"/>
</dbReference>
<dbReference type="Pfam" id="PF01987">
    <property type="entry name" value="AIM24"/>
    <property type="match status" value="1"/>
</dbReference>
<proteinExistence type="predicted"/>
<dbReference type="NCBIfam" id="TIGR00266">
    <property type="entry name" value="TIGR00266 family protein"/>
    <property type="match status" value="1"/>
</dbReference>
<reference evidence="1" key="1">
    <citation type="submission" date="2023-03" db="EMBL/GenBank/DDBJ databases">
        <authorList>
            <person name="Steffen K."/>
            <person name="Cardenas P."/>
        </authorList>
    </citation>
    <scope>NUCLEOTIDE SEQUENCE</scope>
</reference>
<protein>
    <submittedName>
        <fullName evidence="1">Uncharacterized protein M6_Spy0233</fullName>
    </submittedName>
</protein>